<dbReference type="Proteomes" id="UP000799640">
    <property type="component" value="Unassembled WGS sequence"/>
</dbReference>
<gene>
    <name evidence="2" type="ORF">EJ06DRAFT_525068</name>
</gene>
<evidence type="ECO:0000313" key="3">
    <source>
        <dbReference type="Proteomes" id="UP000799640"/>
    </source>
</evidence>
<reference evidence="2" key="1">
    <citation type="journal article" date="2020" name="Stud. Mycol.">
        <title>101 Dothideomycetes genomes: a test case for predicting lifestyles and emergence of pathogens.</title>
        <authorList>
            <person name="Haridas S."/>
            <person name="Albert R."/>
            <person name="Binder M."/>
            <person name="Bloem J."/>
            <person name="Labutti K."/>
            <person name="Salamov A."/>
            <person name="Andreopoulos B."/>
            <person name="Baker S."/>
            <person name="Barry K."/>
            <person name="Bills G."/>
            <person name="Bluhm B."/>
            <person name="Cannon C."/>
            <person name="Castanera R."/>
            <person name="Culley D."/>
            <person name="Daum C."/>
            <person name="Ezra D."/>
            <person name="Gonzalez J."/>
            <person name="Henrissat B."/>
            <person name="Kuo A."/>
            <person name="Liang C."/>
            <person name="Lipzen A."/>
            <person name="Lutzoni F."/>
            <person name="Magnuson J."/>
            <person name="Mondo S."/>
            <person name="Nolan M."/>
            <person name="Ohm R."/>
            <person name="Pangilinan J."/>
            <person name="Park H.-J."/>
            <person name="Ramirez L."/>
            <person name="Alfaro M."/>
            <person name="Sun H."/>
            <person name="Tritt A."/>
            <person name="Yoshinaga Y."/>
            <person name="Zwiers L.-H."/>
            <person name="Turgeon B."/>
            <person name="Goodwin S."/>
            <person name="Spatafora J."/>
            <person name="Crous P."/>
            <person name="Grigoriev I."/>
        </authorList>
    </citation>
    <scope>NUCLEOTIDE SEQUENCE</scope>
    <source>
        <strain evidence="2">CBS 262.69</strain>
    </source>
</reference>
<feature type="signal peptide" evidence="1">
    <location>
        <begin position="1"/>
        <end position="18"/>
    </location>
</feature>
<evidence type="ECO:0000313" key="2">
    <source>
        <dbReference type="EMBL" id="KAF2396067.1"/>
    </source>
</evidence>
<sequence>MKLLVLLALCMAVVPALGRALSNSAFGYEMTFFYYAYKIEYQVTGGVEMTMAPGLSDSLKRMADFGEFVQFVTTGDIVARPPPPTPEERAAEAEAKKAAAIAAAAAGKPVHVGGAGRAARRAAKGMPVSWNHATLVTFDPSVEANSGVKFSNTKVPTTADYKRINSNVKVDPGAGKLTDAGAQAWMDSFTESGKTITQSMAKASDPAALSKDLDRAKQALEVVDMKALLDSLPKIPTKAKETAVEKETREKRENLRNALSTFEVDFEKSPATITHQRVMTAVQATEASIGACSIK</sequence>
<keyword evidence="1" id="KW-0732">Signal</keyword>
<protein>
    <submittedName>
        <fullName evidence="2">Uncharacterized protein</fullName>
    </submittedName>
</protein>
<name>A0A6G1HJQ0_9PEZI</name>
<accession>A0A6G1HJQ0</accession>
<dbReference type="EMBL" id="ML996709">
    <property type="protein sequence ID" value="KAF2396067.1"/>
    <property type="molecule type" value="Genomic_DNA"/>
</dbReference>
<dbReference type="AlphaFoldDB" id="A0A6G1HJQ0"/>
<keyword evidence="3" id="KW-1185">Reference proteome</keyword>
<dbReference type="OrthoDB" id="4509548at2759"/>
<organism evidence="2 3">
    <name type="scientific">Trichodelitschia bisporula</name>
    <dbReference type="NCBI Taxonomy" id="703511"/>
    <lineage>
        <taxon>Eukaryota</taxon>
        <taxon>Fungi</taxon>
        <taxon>Dikarya</taxon>
        <taxon>Ascomycota</taxon>
        <taxon>Pezizomycotina</taxon>
        <taxon>Dothideomycetes</taxon>
        <taxon>Dothideomycetes incertae sedis</taxon>
        <taxon>Phaeotrichales</taxon>
        <taxon>Phaeotrichaceae</taxon>
        <taxon>Trichodelitschia</taxon>
    </lineage>
</organism>
<feature type="chain" id="PRO_5026020686" evidence="1">
    <location>
        <begin position="19"/>
        <end position="295"/>
    </location>
</feature>
<proteinExistence type="predicted"/>
<evidence type="ECO:0000256" key="1">
    <source>
        <dbReference type="SAM" id="SignalP"/>
    </source>
</evidence>